<feature type="compositionally biased region" description="Basic and acidic residues" evidence="1">
    <location>
        <begin position="19"/>
        <end position="32"/>
    </location>
</feature>
<name>A0ABZ2LW47_9BACT</name>
<reference evidence="3 4" key="1">
    <citation type="submission" date="2021-12" db="EMBL/GenBank/DDBJ databases">
        <title>Discovery of the Pendulisporaceae a myxobacterial family with distinct sporulation behavior and unique specialized metabolism.</title>
        <authorList>
            <person name="Garcia R."/>
            <person name="Popoff A."/>
            <person name="Bader C.D."/>
            <person name="Loehr J."/>
            <person name="Walesch S."/>
            <person name="Walt C."/>
            <person name="Boldt J."/>
            <person name="Bunk B."/>
            <person name="Haeckl F.J.F.P.J."/>
            <person name="Gunesch A.P."/>
            <person name="Birkelbach J."/>
            <person name="Nuebel U."/>
            <person name="Pietschmann T."/>
            <person name="Bach T."/>
            <person name="Mueller R."/>
        </authorList>
    </citation>
    <scope>NUCLEOTIDE SEQUENCE [LARGE SCALE GENOMIC DNA]</scope>
    <source>
        <strain evidence="3 4">MSr11954</strain>
    </source>
</reference>
<keyword evidence="4" id="KW-1185">Reference proteome</keyword>
<sequence>MHVDRSAAFPRVKGSDIPVLHDDSERDERTCVRPDLGSSGVIASPRRIYTATPPQAIASSPPPPVIPKVVGPLRVSSRRPLAPAIARPDVSGKVRAMHLVAEPPRRSWALRLAMSVVLGVLVGGLVIAFFAHGGEPTARELLETLEELVHAPREMLGAQSLPKAPEAVALQAPSALASGSVAGPSASGSGAGTAVSAPATGESSAAPAPGSALPQLPSAGAASAGAASASAGAASASAGAAAWPASTPATSLPVSVKPLSAAPAKTAAPAPPATVKAEAAKPEATGTASMKKANVKAERKSEKPALRPDKPAPAEKAEKPQKASAGGGDDKPSSGKRDKGNDDKELTAKERALAEAAKKLADRQIQQSLAP</sequence>
<evidence type="ECO:0000256" key="2">
    <source>
        <dbReference type="SAM" id="Phobius"/>
    </source>
</evidence>
<evidence type="ECO:0000313" key="4">
    <source>
        <dbReference type="Proteomes" id="UP001370348"/>
    </source>
</evidence>
<feature type="compositionally biased region" description="Basic and acidic residues" evidence="1">
    <location>
        <begin position="295"/>
        <end position="321"/>
    </location>
</feature>
<keyword evidence="2" id="KW-1133">Transmembrane helix</keyword>
<organism evidence="3 4">
    <name type="scientific">Pendulispora albinea</name>
    <dbReference type="NCBI Taxonomy" id="2741071"/>
    <lineage>
        <taxon>Bacteria</taxon>
        <taxon>Pseudomonadati</taxon>
        <taxon>Myxococcota</taxon>
        <taxon>Myxococcia</taxon>
        <taxon>Myxococcales</taxon>
        <taxon>Sorangiineae</taxon>
        <taxon>Pendulisporaceae</taxon>
        <taxon>Pendulispora</taxon>
    </lineage>
</organism>
<dbReference type="Proteomes" id="UP001370348">
    <property type="component" value="Chromosome"/>
</dbReference>
<feature type="region of interest" description="Disordered" evidence="1">
    <location>
        <begin position="15"/>
        <end position="36"/>
    </location>
</feature>
<keyword evidence="2" id="KW-0812">Transmembrane</keyword>
<protein>
    <submittedName>
        <fullName evidence="3">Uncharacterized protein</fullName>
    </submittedName>
</protein>
<keyword evidence="2" id="KW-0472">Membrane</keyword>
<feature type="compositionally biased region" description="Basic and acidic residues" evidence="1">
    <location>
        <begin position="328"/>
        <end position="362"/>
    </location>
</feature>
<gene>
    <name evidence="3" type="ORF">LZC94_45805</name>
</gene>
<evidence type="ECO:0000313" key="3">
    <source>
        <dbReference type="EMBL" id="WXB15123.1"/>
    </source>
</evidence>
<feature type="region of interest" description="Disordered" evidence="1">
    <location>
        <begin position="264"/>
        <end position="371"/>
    </location>
</feature>
<dbReference type="EMBL" id="CP089984">
    <property type="protein sequence ID" value="WXB15123.1"/>
    <property type="molecule type" value="Genomic_DNA"/>
</dbReference>
<feature type="region of interest" description="Disordered" evidence="1">
    <location>
        <begin position="179"/>
        <end position="219"/>
    </location>
</feature>
<evidence type="ECO:0000256" key="1">
    <source>
        <dbReference type="SAM" id="MobiDB-lite"/>
    </source>
</evidence>
<feature type="compositionally biased region" description="Low complexity" evidence="1">
    <location>
        <begin position="264"/>
        <end position="285"/>
    </location>
</feature>
<proteinExistence type="predicted"/>
<feature type="transmembrane region" description="Helical" evidence="2">
    <location>
        <begin position="108"/>
        <end position="131"/>
    </location>
</feature>
<accession>A0ABZ2LW47</accession>
<dbReference type="RefSeq" id="WP_394824748.1">
    <property type="nucleotide sequence ID" value="NZ_CP089984.1"/>
</dbReference>